<dbReference type="Pfam" id="PF11218">
    <property type="entry name" value="DUF3011"/>
    <property type="match status" value="2"/>
</dbReference>
<comment type="caution">
    <text evidence="2">The sequence shown here is derived from an EMBL/GenBank/DDBJ whole genome shotgun (WGS) entry which is preliminary data.</text>
</comment>
<name>A0A433T8S4_ELYCH</name>
<dbReference type="OrthoDB" id="6157383at2759"/>
<gene>
    <name evidence="2" type="ORF">EGW08_014222</name>
</gene>
<accession>A0A433T8S4</accession>
<feature type="region of interest" description="Disordered" evidence="1">
    <location>
        <begin position="854"/>
        <end position="881"/>
    </location>
</feature>
<dbReference type="Proteomes" id="UP000271974">
    <property type="component" value="Unassembled WGS sequence"/>
</dbReference>
<keyword evidence="3" id="KW-1185">Reference proteome</keyword>
<feature type="non-terminal residue" evidence="2">
    <location>
        <position position="1"/>
    </location>
</feature>
<reference evidence="2 3" key="1">
    <citation type="submission" date="2019-01" db="EMBL/GenBank/DDBJ databases">
        <title>A draft genome assembly of the solar-powered sea slug Elysia chlorotica.</title>
        <authorList>
            <person name="Cai H."/>
            <person name="Li Q."/>
            <person name="Fang X."/>
            <person name="Li J."/>
            <person name="Curtis N.E."/>
            <person name="Altenburger A."/>
            <person name="Shibata T."/>
            <person name="Feng M."/>
            <person name="Maeda T."/>
            <person name="Schwartz J.A."/>
            <person name="Shigenobu S."/>
            <person name="Lundholm N."/>
            <person name="Nishiyama T."/>
            <person name="Yang H."/>
            <person name="Hasebe M."/>
            <person name="Li S."/>
            <person name="Pierce S.K."/>
            <person name="Wang J."/>
        </authorList>
    </citation>
    <scope>NUCLEOTIDE SEQUENCE [LARGE SCALE GENOMIC DNA]</scope>
    <source>
        <strain evidence="2">EC2010</strain>
        <tissue evidence="2">Whole organism of an adult</tissue>
    </source>
</reference>
<sequence>ELVCKKVTVKSSGALKGEVTVRDSRGNPVDIVHVNVWDQISVVKCVEWVNFFFSGSQISATGGCHATFKVCFKVSIPTTPAPLTTTAPPSPGCDFVQLLSRKNKKAVVQFPDATISSMTLVRQFTSSKVDCIVRRTYGYRANRAVAKNGCRGLFQVCFETAQLTTVAPETCRKYKVLREARIVVRDSNSQPATITSVTLERQISHVPCRRGVNFFFRGSRFVVRGGCKAVFKVCYKANPTTPAPLTTTQAPVNCKKVDVLSHGPPKRVQVTDSNGDPVIIVGVNVWDQISKLKCRRGVNFFVGESAVTARGGCKATFKVCYRPNPPAQLTTTESPAPINCKKVDVLSHGPPKRVQVTDSNGDPVIIVGVNVWDQISKLKCRRGVNFFVGESAVTARGGCKATFKVCYRPNPPAQLTTESPDSCKTFTILKPTRVTVRERITSVVLEREISRNVCKKWVNYVYRGSRFLVSGGCKGVFTICYSKSKTTPAPLTTTQAPDPTCKRVTVRFGRVRVTDANGGSVRIVSVKVWDQISAIKCVKGVNYFVFGSSIFVKKGCQASFKVCFFSEVTTTPAPLTTTAAPVKCKTHIILKHTRKVIVGSDGQPAQIDRVNKLREISKKVCKRGKNFFFRGSLFVVNGGCKGKFRVCYRDNPTPPAPLTTTAPPAPVKCKKVTAKSQGNKPERVNVSGPNGGRVHIVSVSVWDQISKVKCVKWVNFFYSQFFIIVKNGCQATFKVCFEEKTQTTTPAPLTTTAETPKCRKHTLVGPLKKDILDPKGEPAVNVEVTLVRDFTKGGCVQSKTFKVIGSSIIVSPYCKGVFLVCYDRAPPPTTPAPLTTVNPDEKCRKYTIAVPTTRELLDQNKNPAPGTDHQDGPGQGSRQREMHPRRELLFLRLHAHCPGNLQGRLLCVHRAWRSPAIDHCRADSDSGVSGG</sequence>
<evidence type="ECO:0000313" key="3">
    <source>
        <dbReference type="Proteomes" id="UP000271974"/>
    </source>
</evidence>
<proteinExistence type="predicted"/>
<dbReference type="InterPro" id="IPR021381">
    <property type="entry name" value="DUF3011"/>
</dbReference>
<evidence type="ECO:0000256" key="1">
    <source>
        <dbReference type="SAM" id="MobiDB-lite"/>
    </source>
</evidence>
<dbReference type="EMBL" id="RQTK01000538">
    <property type="protein sequence ID" value="RUS78005.1"/>
    <property type="molecule type" value="Genomic_DNA"/>
</dbReference>
<organism evidence="2 3">
    <name type="scientific">Elysia chlorotica</name>
    <name type="common">Eastern emerald elysia</name>
    <name type="synonym">Sea slug</name>
    <dbReference type="NCBI Taxonomy" id="188477"/>
    <lineage>
        <taxon>Eukaryota</taxon>
        <taxon>Metazoa</taxon>
        <taxon>Spiralia</taxon>
        <taxon>Lophotrochozoa</taxon>
        <taxon>Mollusca</taxon>
        <taxon>Gastropoda</taxon>
        <taxon>Heterobranchia</taxon>
        <taxon>Euthyneura</taxon>
        <taxon>Panpulmonata</taxon>
        <taxon>Sacoglossa</taxon>
        <taxon>Placobranchoidea</taxon>
        <taxon>Plakobranchidae</taxon>
        <taxon>Elysia</taxon>
    </lineage>
</organism>
<protein>
    <submittedName>
        <fullName evidence="2">Uncharacterized protein</fullName>
    </submittedName>
</protein>
<dbReference type="AlphaFoldDB" id="A0A433T8S4"/>
<evidence type="ECO:0000313" key="2">
    <source>
        <dbReference type="EMBL" id="RUS78005.1"/>
    </source>
</evidence>